<dbReference type="GO" id="GO:0005524">
    <property type="term" value="F:ATP binding"/>
    <property type="evidence" value="ECO:0007669"/>
    <property type="project" value="UniProtKB-KW"/>
</dbReference>
<gene>
    <name evidence="7" type="primary">acsA_3</name>
    <name evidence="7" type="ORF">Bravens_01709</name>
</gene>
<dbReference type="Gene3D" id="3.30.300.30">
    <property type="match status" value="1"/>
</dbReference>
<dbReference type="PATRIC" id="fig|479117.4.peg.1695"/>
<evidence type="ECO:0000313" key="8">
    <source>
        <dbReference type="Proteomes" id="UP000243589"/>
    </source>
</evidence>
<reference evidence="7 8" key="1">
    <citation type="submission" date="2016-01" db="EMBL/GenBank/DDBJ databases">
        <title>Use of Whole Genome Sequencing to ascertain that Brevibacterium massiliense (Roux, Raoult 2009) is a later heterotypic synonym of Brevibacterium ravenspurgense (Mages 2008).</title>
        <authorList>
            <person name="Bernier A.-M."/>
            <person name="Burdz T."/>
            <person name="Huynh C."/>
            <person name="Pachecho A.L."/>
            <person name="Wiebe D."/>
            <person name="Bonner C."/>
            <person name="Bernard K."/>
        </authorList>
    </citation>
    <scope>NUCLEOTIDE SEQUENCE [LARGE SCALE GENOMIC DNA]</scope>
    <source>
        <strain evidence="7 8">CCUG56047</strain>
    </source>
</reference>
<dbReference type="InterPro" id="IPR000873">
    <property type="entry name" value="AMP-dep_synth/lig_dom"/>
</dbReference>
<feature type="domain" description="AMP-dependent synthetase/ligase" evidence="5">
    <location>
        <begin position="104"/>
        <end position="440"/>
    </location>
</feature>
<dbReference type="RefSeq" id="WP_062022395.1">
    <property type="nucleotide sequence ID" value="NZ_LQQC01000011.1"/>
</dbReference>
<dbReference type="PANTHER" id="PTHR42921:SF1">
    <property type="entry name" value="ACETOACETYL-COA SYNTHETASE"/>
    <property type="match status" value="1"/>
</dbReference>
<dbReference type="SUPFAM" id="SSF56801">
    <property type="entry name" value="Acetyl-CoA synthetase-like"/>
    <property type="match status" value="1"/>
</dbReference>
<keyword evidence="8" id="KW-1185">Reference proteome</keyword>
<evidence type="ECO:0000313" key="7">
    <source>
        <dbReference type="EMBL" id="KXZ57687.1"/>
    </source>
</evidence>
<dbReference type="InterPro" id="IPR025110">
    <property type="entry name" value="AMP-bd_C"/>
</dbReference>
<evidence type="ECO:0000256" key="3">
    <source>
        <dbReference type="ARBA" id="ARBA00022741"/>
    </source>
</evidence>
<dbReference type="InterPro" id="IPR005914">
    <property type="entry name" value="Acac_CoA_synth"/>
</dbReference>
<dbReference type="InterPro" id="IPR020845">
    <property type="entry name" value="AMP-binding_CS"/>
</dbReference>
<dbReference type="AlphaFoldDB" id="A0A150H6C6"/>
<dbReference type="GO" id="GO:0006629">
    <property type="term" value="P:lipid metabolic process"/>
    <property type="evidence" value="ECO:0007669"/>
    <property type="project" value="InterPro"/>
</dbReference>
<dbReference type="Proteomes" id="UP000243589">
    <property type="component" value="Unassembled WGS sequence"/>
</dbReference>
<dbReference type="Gene3D" id="3.40.50.12780">
    <property type="entry name" value="N-terminal domain of ligase-like"/>
    <property type="match status" value="1"/>
</dbReference>
<dbReference type="PROSITE" id="PS00455">
    <property type="entry name" value="AMP_BINDING"/>
    <property type="match status" value="1"/>
</dbReference>
<evidence type="ECO:0000256" key="1">
    <source>
        <dbReference type="ARBA" id="ARBA00006432"/>
    </source>
</evidence>
<dbReference type="Pfam" id="PF13193">
    <property type="entry name" value="AMP-binding_C"/>
    <property type="match status" value="1"/>
</dbReference>
<keyword evidence="4" id="KW-0067">ATP-binding</keyword>
<evidence type="ECO:0000259" key="5">
    <source>
        <dbReference type="Pfam" id="PF00501"/>
    </source>
</evidence>
<keyword evidence="2 7" id="KW-0436">Ligase</keyword>
<name>A0A150H6C6_9MICO</name>
<dbReference type="GO" id="GO:0003987">
    <property type="term" value="F:acetate-CoA ligase activity"/>
    <property type="evidence" value="ECO:0007669"/>
    <property type="project" value="UniProtKB-EC"/>
</dbReference>
<dbReference type="EMBL" id="LQQC01000011">
    <property type="protein sequence ID" value="KXZ57687.1"/>
    <property type="molecule type" value="Genomic_DNA"/>
</dbReference>
<dbReference type="EC" id="6.2.1.1" evidence="7"/>
<proteinExistence type="inferred from homology"/>
<dbReference type="InterPro" id="IPR042099">
    <property type="entry name" value="ANL_N_sf"/>
</dbReference>
<evidence type="ECO:0000256" key="4">
    <source>
        <dbReference type="ARBA" id="ARBA00022840"/>
    </source>
</evidence>
<dbReference type="InterPro" id="IPR045851">
    <property type="entry name" value="AMP-bd_C_sf"/>
</dbReference>
<evidence type="ECO:0000259" key="6">
    <source>
        <dbReference type="Pfam" id="PF13193"/>
    </source>
</evidence>
<keyword evidence="3" id="KW-0547">Nucleotide-binding</keyword>
<organism evidence="7 8">
    <name type="scientific">Brevibacterium ravenspurgense</name>
    <dbReference type="NCBI Taxonomy" id="479117"/>
    <lineage>
        <taxon>Bacteria</taxon>
        <taxon>Bacillati</taxon>
        <taxon>Actinomycetota</taxon>
        <taxon>Actinomycetes</taxon>
        <taxon>Micrococcales</taxon>
        <taxon>Brevibacteriaceae</taxon>
        <taxon>Brevibacterium</taxon>
    </lineage>
</organism>
<dbReference type="NCBIfam" id="TIGR01217">
    <property type="entry name" value="ac_ac_CoA_syn"/>
    <property type="match status" value="1"/>
</dbReference>
<accession>A0A150H6C6</accession>
<dbReference type="GO" id="GO:0030729">
    <property type="term" value="F:acetoacetate-CoA ligase activity"/>
    <property type="evidence" value="ECO:0007669"/>
    <property type="project" value="InterPro"/>
</dbReference>
<comment type="similarity">
    <text evidence="1">Belongs to the ATP-dependent AMP-binding enzyme family.</text>
</comment>
<protein>
    <submittedName>
        <fullName evidence="7">Acetyl-coenzyme A synthetase</fullName>
        <ecNumber evidence="7">6.2.1.1</ecNumber>
    </submittedName>
</protein>
<evidence type="ECO:0000256" key="2">
    <source>
        <dbReference type="ARBA" id="ARBA00022598"/>
    </source>
</evidence>
<feature type="domain" description="AMP-binding enzyme C-terminal" evidence="6">
    <location>
        <begin position="551"/>
        <end position="626"/>
    </location>
</feature>
<comment type="caution">
    <text evidence="7">The sequence shown here is derived from an EMBL/GenBank/DDBJ whole genome shotgun (WGS) entry which is preliminary data.</text>
</comment>
<dbReference type="NCBIfam" id="NF002937">
    <property type="entry name" value="PRK03584.1"/>
    <property type="match status" value="1"/>
</dbReference>
<sequence>MALAENFEQAEPGDVLWTPSPERIAASKIREFQEWLAETRSVPVGDFASLHAWSVENLGDFWDAVWEFFDIIGDRADGPAVTGTMPDARWYAGSQINYAENMLRRADSAPDDEALIGLDEDLNRRALTWAELAGQVGALAEWLRSSGVGEGDVVCAVLPNIPQTVVGLLASASVGAIWSVVGAEFGSAGVLDRFQQLEPKVLLTVDGYKFNGKQIDLRASAASLVEQMPSIKAHVLVDNLGDRLPEADAAEVGVPSAVFSDIAAQPQKPEFTRVEFSHPLWVVFSSGTTGKPKGIVHGHGGIVLEAAKSVLHSELEPGYVTYTAVSPTWIMWNILVNGLGAGAAIVVYDGSPVAGSASRHFEIVSREKANHFATGAAVLQMMEKAGAKPRAEYDLSSLRTILSTGSPLPGSTWKWAYEFVAPNIRVGSDSGGTDICTAFIGSNPLDPVVLGQLQGPYLGVAADAFDAHGNSVVDELAEFVVTESMPSMPVKFWNDPDGSRYRDAYFDVYPGVWRHGDWVTRSADDRWVIHGRSDSTINRGGIRMGSSDITNAVNRVEGVQASMVIGAELGDGDYYLPLFVVTSPGTELDEQLRSQIVQTIRSEVSPRHVPDEIIAAPGVPMTRTGKLLEVPLKKVFQGQSPDVVNRSAAADNEILDWYLDFASRFAQSEADQETDSKD</sequence>
<dbReference type="Pfam" id="PF00501">
    <property type="entry name" value="AMP-binding"/>
    <property type="match status" value="1"/>
</dbReference>
<dbReference type="PANTHER" id="PTHR42921">
    <property type="entry name" value="ACETOACETYL-COA SYNTHETASE"/>
    <property type="match status" value="1"/>
</dbReference>